<evidence type="ECO:0000256" key="6">
    <source>
        <dbReference type="ARBA" id="ARBA00022884"/>
    </source>
</evidence>
<feature type="compositionally biased region" description="Basic and acidic residues" evidence="11">
    <location>
        <begin position="122"/>
        <end position="180"/>
    </location>
</feature>
<dbReference type="Gene3D" id="3.40.50.300">
    <property type="entry name" value="P-loop containing nucleotide triphosphate hydrolases"/>
    <property type="match status" value="2"/>
</dbReference>
<dbReference type="CDD" id="cd18051">
    <property type="entry name" value="DEADc_DDX3"/>
    <property type="match status" value="1"/>
</dbReference>
<accession>A0AAW2IGL8</accession>
<keyword evidence="2 10" id="KW-0547">Nucleotide-binding</keyword>
<evidence type="ECO:0000256" key="9">
    <source>
        <dbReference type="PROSITE-ProRule" id="PRU00552"/>
    </source>
</evidence>
<comment type="catalytic activity">
    <reaction evidence="8">
        <text>ATP + H2O = ADP + phosphate + H(+)</text>
        <dbReference type="Rhea" id="RHEA:13065"/>
        <dbReference type="ChEBI" id="CHEBI:15377"/>
        <dbReference type="ChEBI" id="CHEBI:15378"/>
        <dbReference type="ChEBI" id="CHEBI:30616"/>
        <dbReference type="ChEBI" id="CHEBI:43474"/>
        <dbReference type="ChEBI" id="CHEBI:456216"/>
        <dbReference type="EC" id="3.6.4.13"/>
    </reaction>
</comment>
<reference evidence="15" key="1">
    <citation type="journal article" date="2024" name="Gigascience">
        <title>Chromosome-level genome of the poultry shaft louse Menopon gallinae provides insight into the host-switching and adaptive evolution of parasitic lice.</title>
        <authorList>
            <person name="Xu Y."/>
            <person name="Ma L."/>
            <person name="Liu S."/>
            <person name="Liang Y."/>
            <person name="Liu Q."/>
            <person name="He Z."/>
            <person name="Tian L."/>
            <person name="Duan Y."/>
            <person name="Cai W."/>
            <person name="Li H."/>
            <person name="Song F."/>
        </authorList>
    </citation>
    <scope>NUCLEOTIDE SEQUENCE</scope>
    <source>
        <strain evidence="15">Cailab_2023a</strain>
    </source>
</reference>
<evidence type="ECO:0000259" key="13">
    <source>
        <dbReference type="PROSITE" id="PS51194"/>
    </source>
</evidence>
<dbReference type="EMBL" id="JARGDH010000001">
    <property type="protein sequence ID" value="KAL0281428.1"/>
    <property type="molecule type" value="Genomic_DNA"/>
</dbReference>
<dbReference type="SUPFAM" id="SSF52540">
    <property type="entry name" value="P-loop containing nucleoside triphosphate hydrolases"/>
    <property type="match status" value="1"/>
</dbReference>
<feature type="domain" description="Helicase C-terminal" evidence="13">
    <location>
        <begin position="470"/>
        <end position="620"/>
    </location>
</feature>
<feature type="compositionally biased region" description="Low complexity" evidence="11">
    <location>
        <begin position="650"/>
        <end position="665"/>
    </location>
</feature>
<comment type="similarity">
    <text evidence="7">Belongs to the DEAD box helicase family. DDX3/DED1 subfamily.</text>
</comment>
<name>A0AAW2IGL8_9NEOP</name>
<dbReference type="SMART" id="SM00487">
    <property type="entry name" value="DEXDc"/>
    <property type="match status" value="1"/>
</dbReference>
<keyword evidence="5 10" id="KW-0067">ATP-binding</keyword>
<evidence type="ECO:0000256" key="3">
    <source>
        <dbReference type="ARBA" id="ARBA00022801"/>
    </source>
</evidence>
<feature type="domain" description="DEAD-box RNA helicase Q" evidence="14">
    <location>
        <begin position="228"/>
        <end position="256"/>
    </location>
</feature>
<dbReference type="PANTHER" id="PTHR47958">
    <property type="entry name" value="ATP-DEPENDENT RNA HELICASE DBP3"/>
    <property type="match status" value="1"/>
</dbReference>
<evidence type="ECO:0000256" key="10">
    <source>
        <dbReference type="RuleBase" id="RU000492"/>
    </source>
</evidence>
<feature type="compositionally biased region" description="Low complexity" evidence="11">
    <location>
        <begin position="11"/>
        <end position="25"/>
    </location>
</feature>
<feature type="region of interest" description="Disordered" evidence="11">
    <location>
        <begin position="1"/>
        <end position="183"/>
    </location>
</feature>
<proteinExistence type="inferred from homology"/>
<evidence type="ECO:0000256" key="5">
    <source>
        <dbReference type="ARBA" id="ARBA00022840"/>
    </source>
</evidence>
<dbReference type="FunFam" id="3.40.50.300:FF:000008">
    <property type="entry name" value="ATP-dependent RNA helicase RhlB"/>
    <property type="match status" value="1"/>
</dbReference>
<dbReference type="EMBL" id="JARGDH010000001">
    <property type="protein sequence ID" value="KAL0281429.1"/>
    <property type="molecule type" value="Genomic_DNA"/>
</dbReference>
<feature type="short sequence motif" description="Q motif" evidence="9">
    <location>
        <begin position="228"/>
        <end position="256"/>
    </location>
</feature>
<comment type="caution">
    <text evidence="15">The sequence shown here is derived from an EMBL/GenBank/DDBJ whole genome shotgun (WGS) entry which is preliminary data.</text>
</comment>
<dbReference type="GO" id="GO:0016787">
    <property type="term" value="F:hydrolase activity"/>
    <property type="evidence" value="ECO:0007669"/>
    <property type="project" value="UniProtKB-KW"/>
</dbReference>
<feature type="domain" description="Helicase ATP-binding" evidence="12">
    <location>
        <begin position="259"/>
        <end position="443"/>
    </location>
</feature>
<dbReference type="GO" id="GO:0005524">
    <property type="term" value="F:ATP binding"/>
    <property type="evidence" value="ECO:0007669"/>
    <property type="project" value="UniProtKB-KW"/>
</dbReference>
<feature type="compositionally biased region" description="Polar residues" evidence="11">
    <location>
        <begin position="666"/>
        <end position="678"/>
    </location>
</feature>
<keyword evidence="3 10" id="KW-0378">Hydrolase</keyword>
<keyword evidence="4 10" id="KW-0347">Helicase</keyword>
<dbReference type="Pfam" id="PF00270">
    <property type="entry name" value="DEAD"/>
    <property type="match status" value="1"/>
</dbReference>
<dbReference type="InterPro" id="IPR027417">
    <property type="entry name" value="P-loop_NTPase"/>
</dbReference>
<protein>
    <recommendedName>
        <fullName evidence="1">RNA helicase</fullName>
        <ecNumber evidence="1">3.6.4.13</ecNumber>
    </recommendedName>
</protein>
<dbReference type="InterPro" id="IPR014001">
    <property type="entry name" value="Helicase_ATP-bd"/>
</dbReference>
<dbReference type="AlphaFoldDB" id="A0AAW2IGL8"/>
<dbReference type="PROSITE" id="PS51192">
    <property type="entry name" value="HELICASE_ATP_BIND_1"/>
    <property type="match status" value="1"/>
</dbReference>
<evidence type="ECO:0000256" key="11">
    <source>
        <dbReference type="SAM" id="MobiDB-lite"/>
    </source>
</evidence>
<evidence type="ECO:0000256" key="4">
    <source>
        <dbReference type="ARBA" id="ARBA00022806"/>
    </source>
</evidence>
<organism evidence="15">
    <name type="scientific">Menopon gallinae</name>
    <name type="common">poultry shaft louse</name>
    <dbReference type="NCBI Taxonomy" id="328185"/>
    <lineage>
        <taxon>Eukaryota</taxon>
        <taxon>Metazoa</taxon>
        <taxon>Ecdysozoa</taxon>
        <taxon>Arthropoda</taxon>
        <taxon>Hexapoda</taxon>
        <taxon>Insecta</taxon>
        <taxon>Pterygota</taxon>
        <taxon>Neoptera</taxon>
        <taxon>Paraneoptera</taxon>
        <taxon>Psocodea</taxon>
        <taxon>Troctomorpha</taxon>
        <taxon>Phthiraptera</taxon>
        <taxon>Amblycera</taxon>
        <taxon>Menoponidae</taxon>
        <taxon>Menopon</taxon>
    </lineage>
</organism>
<dbReference type="Pfam" id="PF00271">
    <property type="entry name" value="Helicase_C"/>
    <property type="match status" value="1"/>
</dbReference>
<evidence type="ECO:0000259" key="14">
    <source>
        <dbReference type="PROSITE" id="PS51195"/>
    </source>
</evidence>
<dbReference type="PROSITE" id="PS51195">
    <property type="entry name" value="Q_MOTIF"/>
    <property type="match status" value="1"/>
</dbReference>
<evidence type="ECO:0000256" key="8">
    <source>
        <dbReference type="ARBA" id="ARBA00047984"/>
    </source>
</evidence>
<dbReference type="InterPro" id="IPR014014">
    <property type="entry name" value="RNA_helicase_DEAD_Q_motif"/>
</dbReference>
<evidence type="ECO:0000313" key="15">
    <source>
        <dbReference type="EMBL" id="KAL0281429.1"/>
    </source>
</evidence>
<feature type="compositionally biased region" description="Basic and acidic residues" evidence="11">
    <location>
        <begin position="54"/>
        <end position="74"/>
    </location>
</feature>
<feature type="region of interest" description="Disordered" evidence="11">
    <location>
        <begin position="625"/>
        <end position="687"/>
    </location>
</feature>
<feature type="compositionally biased region" description="Polar residues" evidence="11">
    <location>
        <begin position="1"/>
        <end position="10"/>
    </location>
</feature>
<evidence type="ECO:0000259" key="12">
    <source>
        <dbReference type="PROSITE" id="PS51192"/>
    </source>
</evidence>
<dbReference type="EC" id="3.6.4.13" evidence="1"/>
<dbReference type="InterPro" id="IPR001650">
    <property type="entry name" value="Helicase_C-like"/>
</dbReference>
<dbReference type="GO" id="GO:0003724">
    <property type="term" value="F:RNA helicase activity"/>
    <property type="evidence" value="ECO:0007669"/>
    <property type="project" value="UniProtKB-EC"/>
</dbReference>
<dbReference type="InterPro" id="IPR011545">
    <property type="entry name" value="DEAD/DEAH_box_helicase_dom"/>
</dbReference>
<feature type="compositionally biased region" description="Gly residues" evidence="11">
    <location>
        <begin position="631"/>
        <end position="644"/>
    </location>
</feature>
<evidence type="ECO:0000256" key="1">
    <source>
        <dbReference type="ARBA" id="ARBA00012552"/>
    </source>
</evidence>
<gene>
    <name evidence="15" type="ORF">PYX00_002417</name>
</gene>
<dbReference type="CDD" id="cd18787">
    <property type="entry name" value="SF2_C_DEAD"/>
    <property type="match status" value="1"/>
</dbReference>
<keyword evidence="6" id="KW-0694">RNA-binding</keyword>
<dbReference type="InterPro" id="IPR000629">
    <property type="entry name" value="RNA-helicase_DEAD-box_CS"/>
</dbReference>
<dbReference type="GO" id="GO:0031047">
    <property type="term" value="P:regulatory ncRNA-mediated gene silencing"/>
    <property type="evidence" value="ECO:0007669"/>
    <property type="project" value="UniProtKB-ARBA"/>
</dbReference>
<evidence type="ECO:0000256" key="2">
    <source>
        <dbReference type="ARBA" id="ARBA00022741"/>
    </source>
</evidence>
<dbReference type="GO" id="GO:0003723">
    <property type="term" value="F:RNA binding"/>
    <property type="evidence" value="ECO:0007669"/>
    <property type="project" value="UniProtKB-KW"/>
</dbReference>
<dbReference type="FunFam" id="3.40.50.300:FF:000160">
    <property type="entry name" value="ATP-dependent RNA helicase DDX3X"/>
    <property type="match status" value="1"/>
</dbReference>
<dbReference type="PROSITE" id="PS51194">
    <property type="entry name" value="HELICASE_CTER"/>
    <property type="match status" value="1"/>
</dbReference>
<evidence type="ECO:0000256" key="7">
    <source>
        <dbReference type="ARBA" id="ARBA00024358"/>
    </source>
</evidence>
<sequence length="709" mass="80057">MSNVPNQNGSGLEQQLAGLDLQGGQSQKSTPTVGIYIPPHLRNRESNGTNSTSEDNHYNHRDSYSSRDYRRDNRGGNSSSGFRAGGYSGSNNRHSSYGDFSNFSRNNRRYDDRSSYANGGDSNDRDRRDDWGGSSRSRWDRDEGPPIRNDRWQEPSRDDRRYNYRRDRGGYGGSRWKDNSESDWTIPTPRDERLEIELFGTGNTGINFSKYEDIPVDATGENVPRHIESFSEIKMTEIISNNIMLARYDKPTPVQKYAIPIIMSRRDLMACAQTGSGKTAAFLVPILNQMFQRGPQTSRSFSCRKQYPMGLVLAPTRELATQIYDEARKFSYRSRLRPCVVYGGSNLLDQFRELEKGCHLLVATPGRLADMLDRDKIGLENCKFLVLDEADRMLDMGFEPQIRKIVEKDMPRTGERQTLMFSATFPDIIQKLARDFLDNYIFLAVGRVGSTSENITQKIIWTQDYDKRSHLLDLLEASRSKQNGTESLTLVFVETRKGADCLEEYLHREGFAVSCIHGERSQKEREEALRKFRNGETPILVATAVAARGLDISHVTHVINFDLPSDIEEYVHRIGRTGRMGNLGVATSFFNDKNRNIVRDLVELLTETNQDLPSWLEAMASDMNFPQASRRGGGSKSKFGGGFGARDYRQQSSGSRSSGGVQNSRHSYNSYGSGNNPHQGGYYGNHDTGYEGNYSSGNNTSNGPDWWGS</sequence>
<dbReference type="PROSITE" id="PS00039">
    <property type="entry name" value="DEAD_ATP_HELICASE"/>
    <property type="match status" value="1"/>
</dbReference>
<dbReference type="SMART" id="SM00490">
    <property type="entry name" value="HELICc"/>
    <property type="match status" value="1"/>
</dbReference>